<dbReference type="RefSeq" id="WP_190836258.1">
    <property type="nucleotide sequence ID" value="NZ_CAWPPI010000106.1"/>
</dbReference>
<accession>A0A8J6XJK3</accession>
<evidence type="ECO:0000313" key="4">
    <source>
        <dbReference type="Proteomes" id="UP000629098"/>
    </source>
</evidence>
<organism evidence="3 4">
    <name type="scientific">Iningainema tapete BLCC-T55</name>
    <dbReference type="NCBI Taxonomy" id="2748662"/>
    <lineage>
        <taxon>Bacteria</taxon>
        <taxon>Bacillati</taxon>
        <taxon>Cyanobacteriota</taxon>
        <taxon>Cyanophyceae</taxon>
        <taxon>Nostocales</taxon>
        <taxon>Scytonemataceae</taxon>
        <taxon>Iningainema tapete</taxon>
    </lineage>
</organism>
<dbReference type="Proteomes" id="UP000629098">
    <property type="component" value="Unassembled WGS sequence"/>
</dbReference>
<dbReference type="InterPro" id="IPR036365">
    <property type="entry name" value="PGBD-like_sf"/>
</dbReference>
<dbReference type="Pfam" id="PF01471">
    <property type="entry name" value="PG_binding_1"/>
    <property type="match status" value="1"/>
</dbReference>
<feature type="domain" description="Peptidoglycan binding-like" evidence="2">
    <location>
        <begin position="159"/>
        <end position="213"/>
    </location>
</feature>
<evidence type="ECO:0000256" key="1">
    <source>
        <dbReference type="SAM" id="MobiDB-lite"/>
    </source>
</evidence>
<comment type="caution">
    <text evidence="3">The sequence shown here is derived from an EMBL/GenBank/DDBJ whole genome shotgun (WGS) entry which is preliminary data.</text>
</comment>
<reference evidence="3" key="1">
    <citation type="submission" date="2020-09" db="EMBL/GenBank/DDBJ databases">
        <title>Iningainema tapete sp. nov. (Scytonemataceae, Cyanobacteria) from greenhouses in central Florida (USA) produces two types of nodularin with biosynthetic potential for microcystin-LR and anabaenopeptins.</title>
        <authorList>
            <person name="Berthold D.E."/>
            <person name="Lefler F.W."/>
            <person name="Huang I.-S."/>
            <person name="Abdulla H."/>
            <person name="Zimba P.V."/>
            <person name="Laughinghouse H.D. IV."/>
        </authorList>
    </citation>
    <scope>NUCLEOTIDE SEQUENCE</scope>
    <source>
        <strain evidence="3">BLCCT55</strain>
    </source>
</reference>
<dbReference type="InterPro" id="IPR002477">
    <property type="entry name" value="Peptidoglycan-bd-like"/>
</dbReference>
<dbReference type="InterPro" id="IPR036366">
    <property type="entry name" value="PGBDSf"/>
</dbReference>
<protein>
    <submittedName>
        <fullName evidence="3">Peptidoglycan-binding protein</fullName>
    </submittedName>
</protein>
<name>A0A8J6XJK3_9CYAN</name>
<feature type="region of interest" description="Disordered" evidence="1">
    <location>
        <begin position="8"/>
        <end position="73"/>
    </location>
</feature>
<evidence type="ECO:0000313" key="3">
    <source>
        <dbReference type="EMBL" id="MBD2777189.1"/>
    </source>
</evidence>
<dbReference type="AlphaFoldDB" id="A0A8J6XJK3"/>
<dbReference type="Gene3D" id="1.10.101.10">
    <property type="entry name" value="PGBD-like superfamily/PGBD"/>
    <property type="match status" value="1"/>
</dbReference>
<evidence type="ECO:0000259" key="2">
    <source>
        <dbReference type="Pfam" id="PF01471"/>
    </source>
</evidence>
<feature type="compositionally biased region" description="Polar residues" evidence="1">
    <location>
        <begin position="39"/>
        <end position="49"/>
    </location>
</feature>
<keyword evidence="4" id="KW-1185">Reference proteome</keyword>
<proteinExistence type="predicted"/>
<dbReference type="EMBL" id="JACXAE010000106">
    <property type="protein sequence ID" value="MBD2777189.1"/>
    <property type="molecule type" value="Genomic_DNA"/>
</dbReference>
<feature type="compositionally biased region" description="Polar residues" evidence="1">
    <location>
        <begin position="59"/>
        <end position="71"/>
    </location>
</feature>
<gene>
    <name evidence="3" type="ORF">ICL16_35385</name>
</gene>
<dbReference type="SUPFAM" id="SSF47090">
    <property type="entry name" value="PGBD-like"/>
    <property type="match status" value="1"/>
</dbReference>
<sequence>MSDIALLMTGVLNTKQPSPPKKSEQPPVQLKNGVEKSTRGQLSQANLNARITPPEFLQSDGTPSSTPSVSTIGKEHTLKKIRKKALSKSYYLAQFKILNPVVINTSTAVNSHRQPKPAFVQVADKQLTTTQPDSDQNIMAKLGRINSPPLPTLVFGDSGVAVRVLQRLLLSNGYSIRIDGSFGAITEAAVKAFQNRRNLGADGVVGQKTWRELTTR</sequence>